<keyword evidence="2" id="KW-1185">Reference proteome</keyword>
<accession>A0ACB8QQB4</accession>
<dbReference type="EMBL" id="MU273512">
    <property type="protein sequence ID" value="KAI0033770.1"/>
    <property type="molecule type" value="Genomic_DNA"/>
</dbReference>
<gene>
    <name evidence="1" type="ORF">K488DRAFT_47039</name>
</gene>
<reference evidence="1" key="2">
    <citation type="journal article" date="2022" name="New Phytol.">
        <title>Evolutionary transition to the ectomycorrhizal habit in the genomes of a hyperdiverse lineage of mushroom-forming fungi.</title>
        <authorList>
            <person name="Looney B."/>
            <person name="Miyauchi S."/>
            <person name="Morin E."/>
            <person name="Drula E."/>
            <person name="Courty P.E."/>
            <person name="Kohler A."/>
            <person name="Kuo A."/>
            <person name="LaButti K."/>
            <person name="Pangilinan J."/>
            <person name="Lipzen A."/>
            <person name="Riley R."/>
            <person name="Andreopoulos W."/>
            <person name="He G."/>
            <person name="Johnson J."/>
            <person name="Nolan M."/>
            <person name="Tritt A."/>
            <person name="Barry K.W."/>
            <person name="Grigoriev I.V."/>
            <person name="Nagy L.G."/>
            <person name="Hibbett D."/>
            <person name="Henrissat B."/>
            <person name="Matheny P.B."/>
            <person name="Labbe J."/>
            <person name="Martin F.M."/>
        </authorList>
    </citation>
    <scope>NUCLEOTIDE SEQUENCE</scope>
    <source>
        <strain evidence="1">EC-137</strain>
    </source>
</reference>
<evidence type="ECO:0000313" key="2">
    <source>
        <dbReference type="Proteomes" id="UP000814128"/>
    </source>
</evidence>
<sequence length="274" mass="30991">MPPIVARQHSPTSPRAGNALRMAAASPARRKSSSTGIPGFRVAPRPKQRPIEELTLRELRDIYDRNTRILAQPAPSTSSYVPRIRAEQARIESRLLDLEGIDALGRDLKRAHLRGEEDMDISVDLTPDDPPLARAIEAKRQAVQNAISHDPVGLSMQQAMELEKEAEALDRQRKQHALEKRLQFGMPGRDETLTRQEREARIWAFMNHKLTDSDFEDDDEGEGDDPADWFEDDQDDGRKGQNLVQPDYDVPDIDPNIIRIDYGKIFEMRDGPGA</sequence>
<evidence type="ECO:0000313" key="1">
    <source>
        <dbReference type="EMBL" id="KAI0033770.1"/>
    </source>
</evidence>
<proteinExistence type="predicted"/>
<organism evidence="1 2">
    <name type="scientific">Vararia minispora EC-137</name>
    <dbReference type="NCBI Taxonomy" id="1314806"/>
    <lineage>
        <taxon>Eukaryota</taxon>
        <taxon>Fungi</taxon>
        <taxon>Dikarya</taxon>
        <taxon>Basidiomycota</taxon>
        <taxon>Agaricomycotina</taxon>
        <taxon>Agaricomycetes</taxon>
        <taxon>Russulales</taxon>
        <taxon>Lachnocladiaceae</taxon>
        <taxon>Vararia</taxon>
    </lineage>
</organism>
<comment type="caution">
    <text evidence="1">The sequence shown here is derived from an EMBL/GenBank/DDBJ whole genome shotgun (WGS) entry which is preliminary data.</text>
</comment>
<dbReference type="Proteomes" id="UP000814128">
    <property type="component" value="Unassembled WGS sequence"/>
</dbReference>
<reference evidence="1" key="1">
    <citation type="submission" date="2021-02" db="EMBL/GenBank/DDBJ databases">
        <authorList>
            <consortium name="DOE Joint Genome Institute"/>
            <person name="Ahrendt S."/>
            <person name="Looney B.P."/>
            <person name="Miyauchi S."/>
            <person name="Morin E."/>
            <person name="Drula E."/>
            <person name="Courty P.E."/>
            <person name="Chicoki N."/>
            <person name="Fauchery L."/>
            <person name="Kohler A."/>
            <person name="Kuo A."/>
            <person name="Labutti K."/>
            <person name="Pangilinan J."/>
            <person name="Lipzen A."/>
            <person name="Riley R."/>
            <person name="Andreopoulos W."/>
            <person name="He G."/>
            <person name="Johnson J."/>
            <person name="Barry K.W."/>
            <person name="Grigoriev I.V."/>
            <person name="Nagy L."/>
            <person name="Hibbett D."/>
            <person name="Henrissat B."/>
            <person name="Matheny P.B."/>
            <person name="Labbe J."/>
            <person name="Martin F."/>
        </authorList>
    </citation>
    <scope>NUCLEOTIDE SEQUENCE</scope>
    <source>
        <strain evidence="1">EC-137</strain>
    </source>
</reference>
<name>A0ACB8QQB4_9AGAM</name>
<protein>
    <submittedName>
        <fullName evidence="1">Uncharacterized protein</fullName>
    </submittedName>
</protein>